<proteinExistence type="predicted"/>
<evidence type="ECO:0000313" key="3">
    <source>
        <dbReference type="Proteomes" id="UP000299102"/>
    </source>
</evidence>
<accession>A0A4C1Z1I5</accession>
<feature type="region of interest" description="Disordered" evidence="1">
    <location>
        <begin position="1"/>
        <end position="22"/>
    </location>
</feature>
<dbReference type="EMBL" id="BGZK01001464">
    <property type="protein sequence ID" value="GBP80465.1"/>
    <property type="molecule type" value="Genomic_DNA"/>
</dbReference>
<evidence type="ECO:0000313" key="2">
    <source>
        <dbReference type="EMBL" id="GBP80465.1"/>
    </source>
</evidence>
<name>A0A4C1Z1I5_EUMVA</name>
<sequence>MNSDVTPKRVAPAAGRPCRPPLETPMLRRMLNLLTAPRRKTAVVCATLRISRRAVRRRVDVPPRLAVNRRRWRSIGTGSELPRLGRLLV</sequence>
<dbReference type="AlphaFoldDB" id="A0A4C1Z1I5"/>
<reference evidence="2 3" key="1">
    <citation type="journal article" date="2019" name="Commun. Biol.">
        <title>The bagworm genome reveals a unique fibroin gene that provides high tensile strength.</title>
        <authorList>
            <person name="Kono N."/>
            <person name="Nakamura H."/>
            <person name="Ohtoshi R."/>
            <person name="Tomita M."/>
            <person name="Numata K."/>
            <person name="Arakawa K."/>
        </authorList>
    </citation>
    <scope>NUCLEOTIDE SEQUENCE [LARGE SCALE GENOMIC DNA]</scope>
</reference>
<evidence type="ECO:0000256" key="1">
    <source>
        <dbReference type="SAM" id="MobiDB-lite"/>
    </source>
</evidence>
<protein>
    <submittedName>
        <fullName evidence="2">Uncharacterized protein</fullName>
    </submittedName>
</protein>
<keyword evidence="3" id="KW-1185">Reference proteome</keyword>
<comment type="caution">
    <text evidence="2">The sequence shown here is derived from an EMBL/GenBank/DDBJ whole genome shotgun (WGS) entry which is preliminary data.</text>
</comment>
<organism evidence="2 3">
    <name type="scientific">Eumeta variegata</name>
    <name type="common">Bagworm moth</name>
    <name type="synonym">Eumeta japonica</name>
    <dbReference type="NCBI Taxonomy" id="151549"/>
    <lineage>
        <taxon>Eukaryota</taxon>
        <taxon>Metazoa</taxon>
        <taxon>Ecdysozoa</taxon>
        <taxon>Arthropoda</taxon>
        <taxon>Hexapoda</taxon>
        <taxon>Insecta</taxon>
        <taxon>Pterygota</taxon>
        <taxon>Neoptera</taxon>
        <taxon>Endopterygota</taxon>
        <taxon>Lepidoptera</taxon>
        <taxon>Glossata</taxon>
        <taxon>Ditrysia</taxon>
        <taxon>Tineoidea</taxon>
        <taxon>Psychidae</taxon>
        <taxon>Oiketicinae</taxon>
        <taxon>Eumeta</taxon>
    </lineage>
</organism>
<dbReference type="Proteomes" id="UP000299102">
    <property type="component" value="Unassembled WGS sequence"/>
</dbReference>
<gene>
    <name evidence="2" type="ORF">EVAR_12669_1</name>
</gene>